<evidence type="ECO:0000256" key="1">
    <source>
        <dbReference type="ARBA" id="ARBA00001946"/>
    </source>
</evidence>
<dbReference type="GO" id="GO:0003723">
    <property type="term" value="F:RNA binding"/>
    <property type="evidence" value="ECO:0007669"/>
    <property type="project" value="UniProtKB-KW"/>
</dbReference>
<dbReference type="Gene3D" id="3.90.1640.10">
    <property type="entry name" value="inorganic pyrophosphatase (n-terminal core)"/>
    <property type="match status" value="1"/>
</dbReference>
<dbReference type="PANTHER" id="PTHR47788:SF1">
    <property type="entry name" value="A-ADDING TRNA NUCLEOTIDYLTRANSFERASE"/>
    <property type="match status" value="1"/>
</dbReference>
<keyword evidence="2" id="KW-0819">tRNA processing</keyword>
<accession>X1BNR9</accession>
<evidence type="ECO:0000256" key="2">
    <source>
        <dbReference type="ARBA" id="ARBA00022694"/>
    </source>
</evidence>
<dbReference type="GO" id="GO:0046872">
    <property type="term" value="F:metal ion binding"/>
    <property type="evidence" value="ECO:0007669"/>
    <property type="project" value="UniProtKB-KW"/>
</dbReference>
<sequence>MEIITTHINADFDAMASMIAAKKLYPEAVMVFPGSQEHNLREFLVESTFYFFNFAKIKDLDFANIQRLILVDTRQAGRIGRFENLAREAEVDIHIYDHHPASEDDLSGSREVIRPVGATVTILTEIIRERGVELTPDEATILALGIYEDTGSFTFSSTTPEDYQAARFLLEQGANLNMVADMLTRELTAEQISL</sequence>
<keyword evidence="5" id="KW-0547">Nucleotide-binding</keyword>
<keyword evidence="3" id="KW-0808">Transferase</keyword>
<evidence type="ECO:0000256" key="7">
    <source>
        <dbReference type="ARBA" id="ARBA00022884"/>
    </source>
</evidence>
<dbReference type="SUPFAM" id="SSF64182">
    <property type="entry name" value="DHH phosphoesterases"/>
    <property type="match status" value="1"/>
</dbReference>
<evidence type="ECO:0000313" key="9">
    <source>
        <dbReference type="EMBL" id="GAG73781.1"/>
    </source>
</evidence>
<dbReference type="PANTHER" id="PTHR47788">
    <property type="entry name" value="POLYA POLYMERASE"/>
    <property type="match status" value="1"/>
</dbReference>
<keyword evidence="3" id="KW-0548">Nucleotidyltransferase</keyword>
<keyword evidence="6" id="KW-0460">Magnesium</keyword>
<evidence type="ECO:0000256" key="3">
    <source>
        <dbReference type="ARBA" id="ARBA00022695"/>
    </source>
</evidence>
<comment type="cofactor">
    <cofactor evidence="1">
        <name>Mg(2+)</name>
        <dbReference type="ChEBI" id="CHEBI:18420"/>
    </cofactor>
</comment>
<dbReference type="InterPro" id="IPR052390">
    <property type="entry name" value="tRNA_nt/polyA_polymerase"/>
</dbReference>
<evidence type="ECO:0000256" key="4">
    <source>
        <dbReference type="ARBA" id="ARBA00022723"/>
    </source>
</evidence>
<keyword evidence="7" id="KW-0694">RNA-binding</keyword>
<dbReference type="InterPro" id="IPR001667">
    <property type="entry name" value="DDH_dom"/>
</dbReference>
<dbReference type="GO" id="GO:0000166">
    <property type="term" value="F:nucleotide binding"/>
    <property type="evidence" value="ECO:0007669"/>
    <property type="project" value="UniProtKB-KW"/>
</dbReference>
<organism evidence="9">
    <name type="scientific">marine sediment metagenome</name>
    <dbReference type="NCBI Taxonomy" id="412755"/>
    <lineage>
        <taxon>unclassified sequences</taxon>
        <taxon>metagenomes</taxon>
        <taxon>ecological metagenomes</taxon>
    </lineage>
</organism>
<evidence type="ECO:0000256" key="6">
    <source>
        <dbReference type="ARBA" id="ARBA00022842"/>
    </source>
</evidence>
<dbReference type="InterPro" id="IPR038763">
    <property type="entry name" value="DHH_sf"/>
</dbReference>
<dbReference type="Pfam" id="PF01368">
    <property type="entry name" value="DHH"/>
    <property type="match status" value="1"/>
</dbReference>
<dbReference type="GO" id="GO:0008033">
    <property type="term" value="P:tRNA processing"/>
    <property type="evidence" value="ECO:0007669"/>
    <property type="project" value="UniProtKB-KW"/>
</dbReference>
<evidence type="ECO:0000256" key="5">
    <source>
        <dbReference type="ARBA" id="ARBA00022741"/>
    </source>
</evidence>
<dbReference type="AlphaFoldDB" id="X1BNR9"/>
<dbReference type="GO" id="GO:0016779">
    <property type="term" value="F:nucleotidyltransferase activity"/>
    <property type="evidence" value="ECO:0007669"/>
    <property type="project" value="UniProtKB-KW"/>
</dbReference>
<comment type="caution">
    <text evidence="9">The sequence shown here is derived from an EMBL/GenBank/DDBJ whole genome shotgun (WGS) entry which is preliminary data.</text>
</comment>
<evidence type="ECO:0000259" key="8">
    <source>
        <dbReference type="Pfam" id="PF01368"/>
    </source>
</evidence>
<proteinExistence type="predicted"/>
<gene>
    <name evidence="9" type="ORF">S01H4_06213</name>
</gene>
<name>X1BNR9_9ZZZZ</name>
<keyword evidence="4" id="KW-0479">Metal-binding</keyword>
<feature type="non-terminal residue" evidence="9">
    <location>
        <position position="194"/>
    </location>
</feature>
<dbReference type="EMBL" id="BART01001885">
    <property type="protein sequence ID" value="GAG73781.1"/>
    <property type="molecule type" value="Genomic_DNA"/>
</dbReference>
<reference evidence="9" key="1">
    <citation type="journal article" date="2014" name="Front. Microbiol.">
        <title>High frequency of phylogenetically diverse reductive dehalogenase-homologous genes in deep subseafloor sedimentary metagenomes.</title>
        <authorList>
            <person name="Kawai M."/>
            <person name="Futagami T."/>
            <person name="Toyoda A."/>
            <person name="Takaki Y."/>
            <person name="Nishi S."/>
            <person name="Hori S."/>
            <person name="Arai W."/>
            <person name="Tsubouchi T."/>
            <person name="Morono Y."/>
            <person name="Uchiyama I."/>
            <person name="Ito T."/>
            <person name="Fujiyama A."/>
            <person name="Inagaki F."/>
            <person name="Takami H."/>
        </authorList>
    </citation>
    <scope>NUCLEOTIDE SEQUENCE</scope>
    <source>
        <strain evidence="9">Expedition CK06-06</strain>
    </source>
</reference>
<protein>
    <recommendedName>
        <fullName evidence="8">DDH domain-containing protein</fullName>
    </recommendedName>
</protein>
<feature type="domain" description="DDH" evidence="8">
    <location>
        <begin position="3"/>
        <end position="146"/>
    </location>
</feature>